<dbReference type="PANTHER" id="PTHR38592">
    <property type="entry name" value="BLL4819 PROTEIN"/>
    <property type="match status" value="1"/>
</dbReference>
<evidence type="ECO:0000313" key="2">
    <source>
        <dbReference type="EMBL" id="MDR7148950.1"/>
    </source>
</evidence>
<feature type="transmembrane region" description="Helical" evidence="1">
    <location>
        <begin position="201"/>
        <end position="221"/>
    </location>
</feature>
<feature type="transmembrane region" description="Helical" evidence="1">
    <location>
        <begin position="80"/>
        <end position="103"/>
    </location>
</feature>
<keyword evidence="1" id="KW-0472">Membrane</keyword>
<dbReference type="RefSeq" id="WP_310311988.1">
    <property type="nucleotide sequence ID" value="NZ_JAVDWU010000001.1"/>
</dbReference>
<dbReference type="InterPro" id="IPR014550">
    <property type="entry name" value="UCP028704_OpgC"/>
</dbReference>
<name>A0ABU1WI60_9BURK</name>
<feature type="transmembrane region" description="Helical" evidence="1">
    <location>
        <begin position="278"/>
        <end position="297"/>
    </location>
</feature>
<feature type="transmembrane region" description="Helical" evidence="1">
    <location>
        <begin position="233"/>
        <end position="251"/>
    </location>
</feature>
<evidence type="ECO:0000256" key="1">
    <source>
        <dbReference type="SAM" id="Phobius"/>
    </source>
</evidence>
<dbReference type="PIRSF" id="PIRSF028704">
    <property type="entry name" value="UPC028704"/>
    <property type="match status" value="1"/>
</dbReference>
<comment type="caution">
    <text evidence="2">The sequence shown here is derived from an EMBL/GenBank/DDBJ whole genome shotgun (WGS) entry which is preliminary data.</text>
</comment>
<gene>
    <name evidence="2" type="ORF">J2W49_000878</name>
</gene>
<dbReference type="PANTHER" id="PTHR38592:SF3">
    <property type="entry name" value="BLL4819 PROTEIN"/>
    <property type="match status" value="1"/>
</dbReference>
<proteinExistence type="predicted"/>
<dbReference type="Proteomes" id="UP001265700">
    <property type="component" value="Unassembled WGS sequence"/>
</dbReference>
<dbReference type="Pfam" id="PF10129">
    <property type="entry name" value="OpgC_C"/>
    <property type="match status" value="1"/>
</dbReference>
<dbReference type="EMBL" id="JAVDWU010000001">
    <property type="protein sequence ID" value="MDR7148950.1"/>
    <property type="molecule type" value="Genomic_DNA"/>
</dbReference>
<feature type="transmembrane region" description="Helical" evidence="1">
    <location>
        <begin position="135"/>
        <end position="155"/>
    </location>
</feature>
<feature type="transmembrane region" description="Helical" evidence="1">
    <location>
        <begin position="309"/>
        <end position="333"/>
    </location>
</feature>
<feature type="transmembrane region" description="Helical" evidence="1">
    <location>
        <begin position="167"/>
        <end position="189"/>
    </location>
</feature>
<protein>
    <recommendedName>
        <fullName evidence="4">Acyltransferase</fullName>
    </recommendedName>
</protein>
<keyword evidence="1" id="KW-1133">Transmembrane helix</keyword>
<feature type="transmembrane region" description="Helical" evidence="1">
    <location>
        <begin position="345"/>
        <end position="363"/>
    </location>
</feature>
<reference evidence="2 3" key="1">
    <citation type="submission" date="2023-07" db="EMBL/GenBank/DDBJ databases">
        <title>Sorghum-associated microbial communities from plants grown in Nebraska, USA.</title>
        <authorList>
            <person name="Schachtman D."/>
        </authorList>
    </citation>
    <scope>NUCLEOTIDE SEQUENCE [LARGE SCALE GENOMIC DNA]</scope>
    <source>
        <strain evidence="2 3">4249</strain>
    </source>
</reference>
<keyword evidence="1" id="KW-0812">Transmembrane</keyword>
<feature type="transmembrane region" description="Helical" evidence="1">
    <location>
        <begin position="12"/>
        <end position="28"/>
    </location>
</feature>
<organism evidence="2 3">
    <name type="scientific">Hydrogenophaga palleronii</name>
    <dbReference type="NCBI Taxonomy" id="65655"/>
    <lineage>
        <taxon>Bacteria</taxon>
        <taxon>Pseudomonadati</taxon>
        <taxon>Pseudomonadota</taxon>
        <taxon>Betaproteobacteria</taxon>
        <taxon>Burkholderiales</taxon>
        <taxon>Comamonadaceae</taxon>
        <taxon>Hydrogenophaga</taxon>
    </lineage>
</organism>
<evidence type="ECO:0000313" key="3">
    <source>
        <dbReference type="Proteomes" id="UP001265700"/>
    </source>
</evidence>
<accession>A0ABU1WI60</accession>
<sequence length="389" mass="43405">MRTESRRWELDAMRGLMLVLMALTHFPTRLSDPMGQPFGYVSAAEGFVLLSAYMAGLVYSTTARRKGDEPMKSAFFNRALKLYACQLALLLFAFTLIAGIALIGREDAVTGLLGFYLERPVVAMVSASLLLYNPALLDILPIYIVFMLISPIVLLHGMEHGWRGVMALSLLLWLGAQFGLGSALFQTLTGWFDMPLQYQDLGAFSMLGWQFLWVFGLWMGTSHSEPDAQTTHFPRWMVGTALVLAISAFLWRHAVGQTPLPGYPGINLMFDKWQLGPLRLINVMALMLLLMHFAPWLKRRLPRVQMLETLGMAALPVFCAHLVVALLALGLFGSARPDRPFSVDLLILFTGFYALYAVARYAVSRDQSKAAHKKTRTIGPVHMRPSESS</sequence>
<evidence type="ECO:0008006" key="4">
    <source>
        <dbReference type="Google" id="ProtNLM"/>
    </source>
</evidence>
<keyword evidence="3" id="KW-1185">Reference proteome</keyword>
<feature type="transmembrane region" description="Helical" evidence="1">
    <location>
        <begin position="40"/>
        <end position="59"/>
    </location>
</feature>